<feature type="domain" description="Peptidase M56" evidence="2">
    <location>
        <begin position="95"/>
        <end position="266"/>
    </location>
</feature>
<feature type="transmembrane region" description="Helical" evidence="1">
    <location>
        <begin position="45"/>
        <end position="66"/>
    </location>
</feature>
<evidence type="ECO:0000256" key="1">
    <source>
        <dbReference type="SAM" id="Phobius"/>
    </source>
</evidence>
<evidence type="ECO:0000313" key="4">
    <source>
        <dbReference type="Proteomes" id="UP000289437"/>
    </source>
</evidence>
<dbReference type="InterPro" id="IPR008756">
    <property type="entry name" value="Peptidase_M56"/>
</dbReference>
<name>A0A4Q0SXQ7_9BACT</name>
<dbReference type="PANTHER" id="PTHR34978:SF3">
    <property type="entry name" value="SLR0241 PROTEIN"/>
    <property type="match status" value="1"/>
</dbReference>
<organism evidence="3 4">
    <name type="scientific">Granulicella sibirica</name>
    <dbReference type="NCBI Taxonomy" id="2479048"/>
    <lineage>
        <taxon>Bacteria</taxon>
        <taxon>Pseudomonadati</taxon>
        <taxon>Acidobacteriota</taxon>
        <taxon>Terriglobia</taxon>
        <taxon>Terriglobales</taxon>
        <taxon>Acidobacteriaceae</taxon>
        <taxon>Granulicella</taxon>
    </lineage>
</organism>
<dbReference type="InterPro" id="IPR052173">
    <property type="entry name" value="Beta-lactam_resp_regulator"/>
</dbReference>
<evidence type="ECO:0000313" key="3">
    <source>
        <dbReference type="EMBL" id="RXH55172.1"/>
    </source>
</evidence>
<dbReference type="PANTHER" id="PTHR34978">
    <property type="entry name" value="POSSIBLE SENSOR-TRANSDUCER PROTEIN BLAR"/>
    <property type="match status" value="1"/>
</dbReference>
<proteinExistence type="predicted"/>
<keyword evidence="4" id="KW-1185">Reference proteome</keyword>
<dbReference type="AlphaFoldDB" id="A0A4Q0SXQ7"/>
<keyword evidence="1" id="KW-1133">Transmembrane helix</keyword>
<reference evidence="3 4" key="1">
    <citation type="submission" date="2018-11" db="EMBL/GenBank/DDBJ databases">
        <authorList>
            <person name="Mardanov A.V."/>
            <person name="Ravin N.V."/>
            <person name="Dedysh S.N."/>
        </authorList>
    </citation>
    <scope>NUCLEOTIDE SEQUENCE [LARGE SCALE GENOMIC DNA]</scope>
    <source>
        <strain evidence="3 4">AF10</strain>
    </source>
</reference>
<dbReference type="Pfam" id="PF05569">
    <property type="entry name" value="Peptidase_M56"/>
    <property type="match status" value="1"/>
</dbReference>
<feature type="transmembrane region" description="Helical" evidence="1">
    <location>
        <begin position="81"/>
        <end position="102"/>
    </location>
</feature>
<accession>A0A4Q0SXQ7</accession>
<feature type="transmembrane region" description="Helical" evidence="1">
    <location>
        <begin position="6"/>
        <end position="33"/>
    </location>
</feature>
<dbReference type="RefSeq" id="WP_128914832.1">
    <property type="nucleotide sequence ID" value="NZ_RDSM01000003.1"/>
</dbReference>
<comment type="caution">
    <text evidence="3">The sequence shown here is derived from an EMBL/GenBank/DDBJ whole genome shotgun (WGS) entry which is preliminary data.</text>
</comment>
<reference evidence="4" key="2">
    <citation type="submission" date="2019-02" db="EMBL/GenBank/DDBJ databases">
        <title>Granulicella sibirica sp. nov., a psychrotolerant acidobacterium isolated from an organic soil layer in forested tundra, West Siberia.</title>
        <authorList>
            <person name="Oshkin I.Y."/>
            <person name="Kulichevskaya I.S."/>
            <person name="Rijpstra W.I.C."/>
            <person name="Sinninghe Damste J.S."/>
            <person name="Rakitin A.L."/>
            <person name="Ravin N.V."/>
            <person name="Dedysh S.N."/>
        </authorList>
    </citation>
    <scope>NUCLEOTIDE SEQUENCE [LARGE SCALE GENOMIC DNA]</scope>
    <source>
        <strain evidence="4">AF10</strain>
    </source>
</reference>
<keyword evidence="1" id="KW-0812">Transmembrane</keyword>
<keyword evidence="1" id="KW-0472">Membrane</keyword>
<dbReference type="EMBL" id="RDSM01000003">
    <property type="protein sequence ID" value="RXH55172.1"/>
    <property type="molecule type" value="Genomic_DNA"/>
</dbReference>
<protein>
    <submittedName>
        <fullName evidence="3">Regulatory sensor-transducer, BlaR1/MecR1 family</fullName>
    </submittedName>
</protein>
<dbReference type="Proteomes" id="UP000289437">
    <property type="component" value="Unassembled WGS sequence"/>
</dbReference>
<gene>
    <name evidence="3" type="ORF">GRAN_4276</name>
</gene>
<dbReference type="CDD" id="cd07341">
    <property type="entry name" value="M56_BlaR1_MecR1_like"/>
    <property type="match status" value="1"/>
</dbReference>
<dbReference type="OrthoDB" id="118164at2"/>
<evidence type="ECO:0000259" key="2">
    <source>
        <dbReference type="Pfam" id="PF05569"/>
    </source>
</evidence>
<sequence length="428" mass="46969">MTTLGLFSAVASGSLLSAVWQGILLAGCVALCLRLVPGISAAARSVIWTAVLVLAVCLHFVPLFAAPDSTTHASVHADPRWSFVVAGFWALLTLYRGSQLLLSGLRLHRIARRATPVADAPALQQGNRRAQLCTSTDVDRPSVVGFFSPRVLLPPDLLASLSQQELDQILLHEMEHLRRRDDWTNLLQKLALALFPLNPVLLWVERRLCLERELACDDSVLRTTRARKAYALCLTNLAEHGMLRRTATLALGAWERQSELARRVHRILANPEVVMGRTQARIVTATLLLSLAGGATVLSRSPELVSFAPVSHAQAAIPSTEFTAAPYRESGLTGKVINTKAIMPEPERTTQLPVIAPKHRRSKSKTVNATQPIQIRSAVRPGTRSWVVLTEWHEVTLPTGHTLMTIQQNNQFSYAAVPTPTGWLIVQL</sequence>